<dbReference type="InterPro" id="IPR012341">
    <property type="entry name" value="6hp_glycosidase-like_sf"/>
</dbReference>
<evidence type="ECO:0000256" key="1">
    <source>
        <dbReference type="SAM" id="SignalP"/>
    </source>
</evidence>
<keyword evidence="1" id="KW-0732">Signal</keyword>
<comment type="caution">
    <text evidence="2">The sequence shown here is derived from an EMBL/GenBank/DDBJ whole genome shotgun (WGS) entry which is preliminary data.</text>
</comment>
<evidence type="ECO:0000313" key="2">
    <source>
        <dbReference type="EMBL" id="GLQ32477.1"/>
    </source>
</evidence>
<feature type="chain" id="PRO_5041245424" description="DUF4856 domain-containing protein" evidence="1">
    <location>
        <begin position="32"/>
        <end position="692"/>
    </location>
</feature>
<protein>
    <recommendedName>
        <fullName evidence="4">DUF4856 domain-containing protein</fullName>
    </recommendedName>
</protein>
<keyword evidence="3" id="KW-1185">Reference proteome</keyword>
<dbReference type="RefSeq" id="WP_284382483.1">
    <property type="nucleotide sequence ID" value="NZ_BSNM01000016.1"/>
</dbReference>
<name>A0AA37SE09_9GAMM</name>
<sequence length="692" mass="74456">MIHSVLFPVARTRLSAALSVAILSLSLPVTAQTQTKVEVLDSTMNPASNFLAYTEFELSGEPLVEALGLDLDVLDPDALNQPTVFDYAAGINSYEYSEEAMYALNYQSQMGPHLANGPLNQQRGGTLKSLSDRIQALSDAVGRDSSKVPDNLYLLSLPYASGSPHFQGPVNTTSIGQHGLEVEVNGDYLFVNESVPAYRGDFSTLVWDTNTFDRAFVPAAIGGILLKEVMWSQDFLGGMHVTESDEEVEADSAVMDHSDTYSLGVSAFDGFNGMVLTEEAIDKLLILRDQLAFNGKTLGTRALNAVGSVKGTQRVWFPHRVTVEEKKVNGVNAIGKLTVADGRSTLRDHWQLLWPLAEFFAMTDQRQANKDQNPAFLAVFDGAPFAAAPQANTDADPSNDVVGKDAFSLAADVSSLVFKNLQQGHFNEQLGTFVDEVSAKGVAGNQVTAFDAAYSLVALSIYQRALDAMPVGYASADSSNSRLHTEEGKAALAMLRRQADFLITHLMDKQGVVSDSAVIKGTKVIPSQAKQLDAQFAAVRGLTAAFTATQDERYFEAARRAYLAAEQTMYDKTLQTWVDQAGVAEYTPNTLAAISGALRSAMLNLKNQEGETLTGLDLQTLVSRYQSWFNGVVNGGMQMSEALGDSGEHILLVGVSDKADSDQDGVKKTTHAGGKYGIAPVLANKARISGAN</sequence>
<evidence type="ECO:0008006" key="4">
    <source>
        <dbReference type="Google" id="ProtNLM"/>
    </source>
</evidence>
<dbReference type="SUPFAM" id="SSF48208">
    <property type="entry name" value="Six-hairpin glycosidases"/>
    <property type="match status" value="1"/>
</dbReference>
<dbReference type="Gene3D" id="1.50.10.10">
    <property type="match status" value="1"/>
</dbReference>
<feature type="signal peptide" evidence="1">
    <location>
        <begin position="1"/>
        <end position="31"/>
    </location>
</feature>
<dbReference type="Proteomes" id="UP001161389">
    <property type="component" value="Unassembled WGS sequence"/>
</dbReference>
<reference evidence="2" key="1">
    <citation type="journal article" date="2014" name="Int. J. Syst. Evol. Microbiol.">
        <title>Complete genome sequence of Corynebacterium casei LMG S-19264T (=DSM 44701T), isolated from a smear-ripened cheese.</title>
        <authorList>
            <consortium name="US DOE Joint Genome Institute (JGI-PGF)"/>
            <person name="Walter F."/>
            <person name="Albersmeier A."/>
            <person name="Kalinowski J."/>
            <person name="Ruckert C."/>
        </authorList>
    </citation>
    <scope>NUCLEOTIDE SEQUENCE</scope>
    <source>
        <strain evidence="2">NBRC 110071</strain>
    </source>
</reference>
<evidence type="ECO:0000313" key="3">
    <source>
        <dbReference type="Proteomes" id="UP001161389"/>
    </source>
</evidence>
<dbReference type="EMBL" id="BSNM01000016">
    <property type="protein sequence ID" value="GLQ32477.1"/>
    <property type="molecule type" value="Genomic_DNA"/>
</dbReference>
<accession>A0AA37SE09</accession>
<dbReference type="GO" id="GO:0005975">
    <property type="term" value="P:carbohydrate metabolic process"/>
    <property type="evidence" value="ECO:0007669"/>
    <property type="project" value="InterPro"/>
</dbReference>
<dbReference type="AlphaFoldDB" id="A0AA37SE09"/>
<dbReference type="InterPro" id="IPR008928">
    <property type="entry name" value="6-hairpin_glycosidase_sf"/>
</dbReference>
<proteinExistence type="predicted"/>
<reference evidence="2" key="2">
    <citation type="submission" date="2023-01" db="EMBL/GenBank/DDBJ databases">
        <title>Draft genome sequence of Litoribrevibacter albus strain NBRC 110071.</title>
        <authorList>
            <person name="Sun Q."/>
            <person name="Mori K."/>
        </authorList>
    </citation>
    <scope>NUCLEOTIDE SEQUENCE</scope>
    <source>
        <strain evidence="2">NBRC 110071</strain>
    </source>
</reference>
<gene>
    <name evidence="2" type="ORF">GCM10007876_29560</name>
</gene>
<organism evidence="2 3">
    <name type="scientific">Litoribrevibacter albus</name>
    <dbReference type="NCBI Taxonomy" id="1473156"/>
    <lineage>
        <taxon>Bacteria</taxon>
        <taxon>Pseudomonadati</taxon>
        <taxon>Pseudomonadota</taxon>
        <taxon>Gammaproteobacteria</taxon>
        <taxon>Oceanospirillales</taxon>
        <taxon>Oceanospirillaceae</taxon>
        <taxon>Litoribrevibacter</taxon>
    </lineage>
</organism>